<dbReference type="AlphaFoldDB" id="F5RI28"/>
<name>F5RI28_METUF</name>
<proteinExistence type="predicted"/>
<reference evidence="2 3" key="1">
    <citation type="journal article" date="2011" name="J. Bacteriol.">
        <title>Genome sequence of Methyloversatilis universalis FAM5T, a methylotrophic representative of the order Rhodocyclales.</title>
        <authorList>
            <person name="Kittichotirat W."/>
            <person name="Good N.M."/>
            <person name="Hall R."/>
            <person name="Bringel F."/>
            <person name="Lajus A."/>
            <person name="Medigue C."/>
            <person name="Smalley N.E."/>
            <person name="Beck D."/>
            <person name="Bumgarner R."/>
            <person name="Vuilleumier S."/>
            <person name="Kalyuzhnaya M.G."/>
        </authorList>
    </citation>
    <scope>NUCLEOTIDE SEQUENCE [LARGE SCALE GENOMIC DNA]</scope>
    <source>
        <strain evidence="3">ATCC BAA-1314 / JCM 13912 / FAM5</strain>
    </source>
</reference>
<dbReference type="InterPro" id="IPR009057">
    <property type="entry name" value="Homeodomain-like_sf"/>
</dbReference>
<dbReference type="InterPro" id="IPR011785">
    <property type="entry name" value="Tscrpt_reg_PpsR-CrtJ"/>
</dbReference>
<dbReference type="PRINTS" id="PR01590">
    <property type="entry name" value="HTHFIS"/>
</dbReference>
<keyword evidence="3" id="KW-1185">Reference proteome</keyword>
<dbReference type="eggNOG" id="COG2204">
    <property type="taxonomic scope" value="Bacteria"/>
</dbReference>
<dbReference type="Pfam" id="PF02954">
    <property type="entry name" value="HTH_8"/>
    <property type="match status" value="1"/>
</dbReference>
<evidence type="ECO:0000259" key="1">
    <source>
        <dbReference type="PROSITE" id="PS50112"/>
    </source>
</evidence>
<sequence>MLHGVDAESAARLIAAASDVALLLDDKGVIRDLAFNDGALLPEAGARWLGRRWTEVVTVESRPKVEALLQDAASGDSRRARHVNHPVAGGSDLPLLYSTVRIGHDGTVVALGRDLTALSMLQQRLVDAQQSIERDYARLRQLEARYRLLFQMTSEAVLVVDTVSQRIVEANAAANRLLGDDTRSVLGRNFPEGLDDAGNQAVQGLFAAVRANGRSDDVRVRGPGGSDWLVAASLVRQDAASLYLVRLSQIGAAGAESGERMSVTDAVEMVPDAFVLTGEDGVILTANQAFVDLAQLATIEQARTQSLERWLGRPGVDFKVLMVNVRQHGSIRLFSTVLRGEHGSDVDVEVSAVAVDRGDHPCIGFTVRGVSRRIEPEPRISREMPRSVEQLTGLVGRVSLKDLVRESTDLIEKLCIEAALDMTNDNRASAAEMLGLSRQSLYVKLRRYGIGDLNADQGDEGGQDAGEE</sequence>
<dbReference type="Proteomes" id="UP000005019">
    <property type="component" value="Unassembled WGS sequence"/>
</dbReference>
<evidence type="ECO:0000313" key="3">
    <source>
        <dbReference type="Proteomes" id="UP000005019"/>
    </source>
</evidence>
<gene>
    <name evidence="2" type="ORF">METUNv1_03978</name>
</gene>
<dbReference type="Pfam" id="PF13188">
    <property type="entry name" value="PAS_8"/>
    <property type="match status" value="2"/>
</dbReference>
<dbReference type="EMBL" id="AFHG01000059">
    <property type="protein sequence ID" value="EGK70010.1"/>
    <property type="molecule type" value="Genomic_DNA"/>
</dbReference>
<feature type="domain" description="PAS" evidence="1">
    <location>
        <begin position="142"/>
        <end position="189"/>
    </location>
</feature>
<dbReference type="InterPro" id="IPR013656">
    <property type="entry name" value="PAS_4"/>
</dbReference>
<dbReference type="CDD" id="cd00130">
    <property type="entry name" value="PAS"/>
    <property type="match status" value="1"/>
</dbReference>
<dbReference type="PROSITE" id="PS50112">
    <property type="entry name" value="PAS"/>
    <property type="match status" value="1"/>
</dbReference>
<dbReference type="InterPro" id="IPR035965">
    <property type="entry name" value="PAS-like_dom_sf"/>
</dbReference>
<dbReference type="SUPFAM" id="SSF55785">
    <property type="entry name" value="PYP-like sensor domain (PAS domain)"/>
    <property type="match status" value="2"/>
</dbReference>
<dbReference type="GO" id="GO:0043565">
    <property type="term" value="F:sequence-specific DNA binding"/>
    <property type="evidence" value="ECO:0007669"/>
    <property type="project" value="InterPro"/>
</dbReference>
<dbReference type="Gene3D" id="3.30.450.20">
    <property type="entry name" value="PAS domain"/>
    <property type="match status" value="3"/>
</dbReference>
<dbReference type="InterPro" id="IPR002197">
    <property type="entry name" value="HTH_Fis"/>
</dbReference>
<dbReference type="SUPFAM" id="SSF46689">
    <property type="entry name" value="Homeodomain-like"/>
    <property type="match status" value="1"/>
</dbReference>
<comment type="caution">
    <text evidence="2">The sequence shown here is derived from an EMBL/GenBank/DDBJ whole genome shotgun (WGS) entry which is preliminary data.</text>
</comment>
<dbReference type="InterPro" id="IPR000014">
    <property type="entry name" value="PAS"/>
</dbReference>
<dbReference type="SMART" id="SM00091">
    <property type="entry name" value="PAS"/>
    <property type="match status" value="3"/>
</dbReference>
<protein>
    <submittedName>
        <fullName evidence="2">Transcriptional repressor CrtJ</fullName>
    </submittedName>
</protein>
<dbReference type="NCBIfam" id="TIGR00229">
    <property type="entry name" value="sensory_box"/>
    <property type="match status" value="1"/>
</dbReference>
<dbReference type="STRING" id="1000565.METUNv1_03978"/>
<dbReference type="Gene3D" id="1.20.5.430">
    <property type="match status" value="1"/>
</dbReference>
<dbReference type="NCBIfam" id="TIGR02040">
    <property type="entry name" value="PpsR-CrtJ"/>
    <property type="match status" value="1"/>
</dbReference>
<accession>F5RI28</accession>
<organism evidence="2 3">
    <name type="scientific">Methyloversatilis universalis (strain ATCC BAA-1314 / DSM 25237 / JCM 13912 / CCUG 52030 / FAM5)</name>
    <dbReference type="NCBI Taxonomy" id="1000565"/>
    <lineage>
        <taxon>Bacteria</taxon>
        <taxon>Pseudomonadati</taxon>
        <taxon>Pseudomonadota</taxon>
        <taxon>Betaproteobacteria</taxon>
        <taxon>Nitrosomonadales</taxon>
        <taxon>Sterolibacteriaceae</taxon>
        <taxon>Methyloversatilis</taxon>
    </lineage>
</organism>
<dbReference type="Pfam" id="PF08448">
    <property type="entry name" value="PAS_4"/>
    <property type="match status" value="1"/>
</dbReference>
<dbReference type="Gene3D" id="1.10.10.60">
    <property type="entry name" value="Homeodomain-like"/>
    <property type="match status" value="1"/>
</dbReference>
<evidence type="ECO:0000313" key="2">
    <source>
        <dbReference type="EMBL" id="EGK70010.1"/>
    </source>
</evidence>